<dbReference type="EMBL" id="MSFL01000021">
    <property type="protein sequence ID" value="PWY75453.1"/>
    <property type="molecule type" value="Genomic_DNA"/>
</dbReference>
<gene>
    <name evidence="2" type="ORF">BO70DRAFT_381152</name>
</gene>
<feature type="compositionally biased region" description="Low complexity" evidence="1">
    <location>
        <begin position="7"/>
        <end position="17"/>
    </location>
</feature>
<evidence type="ECO:0000256" key="1">
    <source>
        <dbReference type="SAM" id="MobiDB-lite"/>
    </source>
</evidence>
<dbReference type="GeneID" id="37067685"/>
<organism evidence="2 3">
    <name type="scientific">Aspergillus heteromorphus CBS 117.55</name>
    <dbReference type="NCBI Taxonomy" id="1448321"/>
    <lineage>
        <taxon>Eukaryota</taxon>
        <taxon>Fungi</taxon>
        <taxon>Dikarya</taxon>
        <taxon>Ascomycota</taxon>
        <taxon>Pezizomycotina</taxon>
        <taxon>Eurotiomycetes</taxon>
        <taxon>Eurotiomycetidae</taxon>
        <taxon>Eurotiales</taxon>
        <taxon>Aspergillaceae</taxon>
        <taxon>Aspergillus</taxon>
        <taxon>Aspergillus subgen. Circumdati</taxon>
    </lineage>
</organism>
<feature type="compositionally biased region" description="Polar residues" evidence="1">
    <location>
        <begin position="44"/>
        <end position="53"/>
    </location>
</feature>
<accession>A0A317VM51</accession>
<evidence type="ECO:0000313" key="2">
    <source>
        <dbReference type="EMBL" id="PWY75453.1"/>
    </source>
</evidence>
<sequence>MDPPASPDSISSPPAFSLGETLAPPNPVRCPRSAGSTPKALPQRASTLADTKSTSARGLIHGHHQILNAWRKATDSQMRRPLLHPSLIRKGPVTLDTFSLRNGVIPSVHTHVCAGPDSLGGWFGSIYRRISLESRRNLLSSVLCGQNQLADPTWHVQQSSACGHSAPGLPLERYWKSEISNPGRSVPLSSVMFDSKSPKRDRISTHW</sequence>
<keyword evidence="3" id="KW-1185">Reference proteome</keyword>
<dbReference type="AlphaFoldDB" id="A0A317VM51"/>
<dbReference type="Proteomes" id="UP000247233">
    <property type="component" value="Unassembled WGS sequence"/>
</dbReference>
<name>A0A317VM51_9EURO</name>
<protein>
    <submittedName>
        <fullName evidence="2">Uncharacterized protein</fullName>
    </submittedName>
</protein>
<reference evidence="2 3" key="1">
    <citation type="submission" date="2016-12" db="EMBL/GenBank/DDBJ databases">
        <title>The genomes of Aspergillus section Nigri reveals drivers in fungal speciation.</title>
        <authorList>
            <consortium name="DOE Joint Genome Institute"/>
            <person name="Vesth T.C."/>
            <person name="Nybo J."/>
            <person name="Theobald S."/>
            <person name="Brandl J."/>
            <person name="Frisvad J.C."/>
            <person name="Nielsen K.F."/>
            <person name="Lyhne E.K."/>
            <person name="Kogle M.E."/>
            <person name="Kuo A."/>
            <person name="Riley R."/>
            <person name="Clum A."/>
            <person name="Nolan M."/>
            <person name="Lipzen A."/>
            <person name="Salamov A."/>
            <person name="Henrissat B."/>
            <person name="Wiebenga A."/>
            <person name="De Vries R.P."/>
            <person name="Grigoriev I.V."/>
            <person name="Mortensen U.H."/>
            <person name="Andersen M.R."/>
            <person name="Baker S.E."/>
        </authorList>
    </citation>
    <scope>NUCLEOTIDE SEQUENCE [LARGE SCALE GENOMIC DNA]</scope>
    <source>
        <strain evidence="2 3">CBS 117.55</strain>
    </source>
</reference>
<evidence type="ECO:0000313" key="3">
    <source>
        <dbReference type="Proteomes" id="UP000247233"/>
    </source>
</evidence>
<comment type="caution">
    <text evidence="2">The sequence shown here is derived from an EMBL/GenBank/DDBJ whole genome shotgun (WGS) entry which is preliminary data.</text>
</comment>
<dbReference type="RefSeq" id="XP_025397419.1">
    <property type="nucleotide sequence ID" value="XM_025545448.1"/>
</dbReference>
<proteinExistence type="predicted"/>
<feature type="region of interest" description="Disordered" evidence="1">
    <location>
        <begin position="1"/>
        <end position="53"/>
    </location>
</feature>
<dbReference type="VEuPathDB" id="FungiDB:BO70DRAFT_381152"/>